<evidence type="ECO:0000256" key="1">
    <source>
        <dbReference type="SAM" id="Phobius"/>
    </source>
</evidence>
<evidence type="ECO:0000313" key="3">
    <source>
        <dbReference type="EMBL" id="MFC5628525.1"/>
    </source>
</evidence>
<keyword evidence="3" id="KW-0378">Hydrolase</keyword>
<dbReference type="PANTHER" id="PTHR36435:SF6">
    <property type="entry name" value="ABORTIVE INFECTION PROTEIN"/>
    <property type="match status" value="1"/>
</dbReference>
<keyword evidence="1" id="KW-0472">Membrane</keyword>
<proteinExistence type="predicted"/>
<feature type="transmembrane region" description="Helical" evidence="1">
    <location>
        <begin position="176"/>
        <end position="191"/>
    </location>
</feature>
<reference evidence="4" key="1">
    <citation type="journal article" date="2019" name="Int. J. Syst. Evol. Microbiol.">
        <title>The Global Catalogue of Microorganisms (GCM) 10K type strain sequencing project: providing services to taxonomists for standard genome sequencing and annotation.</title>
        <authorList>
            <consortium name="The Broad Institute Genomics Platform"/>
            <consortium name="The Broad Institute Genome Sequencing Center for Infectious Disease"/>
            <person name="Wu L."/>
            <person name="Ma J."/>
        </authorList>
    </citation>
    <scope>NUCLEOTIDE SEQUENCE [LARGE SCALE GENOMIC DNA]</scope>
    <source>
        <strain evidence="4">CGMCC 1.15790</strain>
    </source>
</reference>
<dbReference type="InterPro" id="IPR052710">
    <property type="entry name" value="CAAX_protease"/>
</dbReference>
<dbReference type="Pfam" id="PF02517">
    <property type="entry name" value="Rce1-like"/>
    <property type="match status" value="1"/>
</dbReference>
<dbReference type="EMBL" id="JBHSPF010000024">
    <property type="protein sequence ID" value="MFC5628525.1"/>
    <property type="molecule type" value="Genomic_DNA"/>
</dbReference>
<name>A0ABW0U8C6_9BACI</name>
<gene>
    <name evidence="3" type="ORF">ACFPTR_06395</name>
</gene>
<keyword evidence="1" id="KW-0812">Transmembrane</keyword>
<dbReference type="EC" id="3.4.-.-" evidence="3"/>
<dbReference type="RefSeq" id="WP_270897835.1">
    <property type="nucleotide sequence ID" value="NZ_JBHSPF010000024.1"/>
</dbReference>
<accession>A0ABW0U8C6</accession>
<protein>
    <submittedName>
        <fullName evidence="3">CPBP family intramembrane glutamic endopeptidase</fullName>
        <ecNumber evidence="3">3.4.-.-</ecNumber>
    </submittedName>
</protein>
<feature type="domain" description="CAAX prenyl protease 2/Lysostaphin resistance protein A-like" evidence="2">
    <location>
        <begin position="123"/>
        <end position="208"/>
    </location>
</feature>
<feature type="transmembrane region" description="Helical" evidence="1">
    <location>
        <begin position="7"/>
        <end position="31"/>
    </location>
</feature>
<feature type="transmembrane region" description="Helical" evidence="1">
    <location>
        <begin position="37"/>
        <end position="57"/>
    </location>
</feature>
<dbReference type="InterPro" id="IPR003675">
    <property type="entry name" value="Rce1/LyrA-like_dom"/>
</dbReference>
<feature type="transmembrane region" description="Helical" evidence="1">
    <location>
        <begin position="196"/>
        <end position="217"/>
    </location>
</feature>
<dbReference type="PANTHER" id="PTHR36435">
    <property type="entry name" value="SLR1288 PROTEIN"/>
    <property type="match status" value="1"/>
</dbReference>
<keyword evidence="1" id="KW-1133">Transmembrane helix</keyword>
<sequence>MNKRYWAILIVYIFMHLSSLVGIPILVGQGVNLYESFIYWSMGSFVVALLIILFLLIPERTERRLHPRLRKTTVSHAMKWAIIGVFLAFVAQFFAIFIETELLGIEPGSENTQEIIRMIEVLPIFAIIVAMVGPVLEEIVFRKIIFGALYKKFNFFLSALLSAVIFAVVHFDFTHILIYTAVGFVFSLLYVKTGRIIVPIIAHVAMNGYAVLVQVLLVDYLEDIQKELEQLQFILGGLLL</sequence>
<dbReference type="GO" id="GO:0016787">
    <property type="term" value="F:hydrolase activity"/>
    <property type="evidence" value="ECO:0007669"/>
    <property type="project" value="UniProtKB-KW"/>
</dbReference>
<comment type="caution">
    <text evidence="3">The sequence shown here is derived from an EMBL/GenBank/DDBJ whole genome shotgun (WGS) entry which is preliminary data.</text>
</comment>
<feature type="transmembrane region" description="Helical" evidence="1">
    <location>
        <begin position="77"/>
        <end position="98"/>
    </location>
</feature>
<feature type="transmembrane region" description="Helical" evidence="1">
    <location>
        <begin position="153"/>
        <end position="170"/>
    </location>
</feature>
<dbReference type="Proteomes" id="UP001596143">
    <property type="component" value="Unassembled WGS sequence"/>
</dbReference>
<evidence type="ECO:0000313" key="4">
    <source>
        <dbReference type="Proteomes" id="UP001596143"/>
    </source>
</evidence>
<organism evidence="3 4">
    <name type="scientific">Aliibacillus thermotolerans</name>
    <dbReference type="NCBI Taxonomy" id="1834418"/>
    <lineage>
        <taxon>Bacteria</taxon>
        <taxon>Bacillati</taxon>
        <taxon>Bacillota</taxon>
        <taxon>Bacilli</taxon>
        <taxon>Bacillales</taxon>
        <taxon>Bacillaceae</taxon>
        <taxon>Aliibacillus</taxon>
    </lineage>
</organism>
<feature type="transmembrane region" description="Helical" evidence="1">
    <location>
        <begin position="118"/>
        <end position="141"/>
    </location>
</feature>
<keyword evidence="4" id="KW-1185">Reference proteome</keyword>
<evidence type="ECO:0000259" key="2">
    <source>
        <dbReference type="Pfam" id="PF02517"/>
    </source>
</evidence>